<dbReference type="Pfam" id="PF00528">
    <property type="entry name" value="BPD_transp_1"/>
    <property type="match status" value="1"/>
</dbReference>
<dbReference type="InterPro" id="IPR035906">
    <property type="entry name" value="MetI-like_sf"/>
</dbReference>
<dbReference type="CDD" id="cd06261">
    <property type="entry name" value="TM_PBP2"/>
    <property type="match status" value="1"/>
</dbReference>
<evidence type="ECO:0000256" key="1">
    <source>
        <dbReference type="ARBA" id="ARBA00004651"/>
    </source>
</evidence>
<reference evidence="10" key="1">
    <citation type="journal article" date="2014" name="Int. J. Syst. Evol. Microbiol.">
        <title>Complete genome sequence of Corynebacterium casei LMG S-19264T (=DSM 44701T), isolated from a smear-ripened cheese.</title>
        <authorList>
            <consortium name="US DOE Joint Genome Institute (JGI-PGF)"/>
            <person name="Walter F."/>
            <person name="Albersmeier A."/>
            <person name="Kalinowski J."/>
            <person name="Ruckert C."/>
        </authorList>
    </citation>
    <scope>NUCLEOTIDE SEQUENCE</scope>
    <source>
        <strain evidence="10">VKM Ac-1069</strain>
    </source>
</reference>
<evidence type="ECO:0000256" key="7">
    <source>
        <dbReference type="ARBA" id="ARBA00023136"/>
    </source>
</evidence>
<evidence type="ECO:0000256" key="8">
    <source>
        <dbReference type="RuleBase" id="RU363032"/>
    </source>
</evidence>
<dbReference type="PROSITE" id="PS50928">
    <property type="entry name" value="ABC_TM1"/>
    <property type="match status" value="1"/>
</dbReference>
<dbReference type="GO" id="GO:0005886">
    <property type="term" value="C:plasma membrane"/>
    <property type="evidence" value="ECO:0007669"/>
    <property type="project" value="UniProtKB-SubCell"/>
</dbReference>
<dbReference type="PANTHER" id="PTHR42929">
    <property type="entry name" value="INNER MEMBRANE ABC TRANSPORTER PERMEASE PROTEIN YDCU-RELATED-RELATED"/>
    <property type="match status" value="1"/>
</dbReference>
<dbReference type="Gene3D" id="1.10.3720.10">
    <property type="entry name" value="MetI-like"/>
    <property type="match status" value="1"/>
</dbReference>
<sequence length="302" mass="31818">MSSLLDTPTAAPDAPAARPERRWRAALGLLPFALYFLVFLGGPLYFVISGAFTDADGRPTLGNLVASLMSPQYLLAFRQSLLLSAVTAVIGAVFGTFLAQAVLTARPRSPLRRTVSTASGVLAYFGGVPLAFAFIAALGQTGLATAWLRSAGIDLYASGFRIDSLTGLALTYVYFQIPLMVILITPALEGLLPQWREAAENLGASAWSYWRLVALPVLAPAFAGATLVLFGNAFAAYATALALTSGSIPLVPTAIASALSGNVLVGQANVGLALGLDMVVVIAIVMVAYLWLQRRAARWSRR</sequence>
<proteinExistence type="inferred from homology"/>
<keyword evidence="5 8" id="KW-0812">Transmembrane</keyword>
<evidence type="ECO:0000313" key="10">
    <source>
        <dbReference type="EMBL" id="GLL13021.1"/>
    </source>
</evidence>
<feature type="transmembrane region" description="Helical" evidence="8">
    <location>
        <begin position="27"/>
        <end position="48"/>
    </location>
</feature>
<protein>
    <submittedName>
        <fullName evidence="10">ABC transporter permease</fullName>
    </submittedName>
</protein>
<evidence type="ECO:0000256" key="5">
    <source>
        <dbReference type="ARBA" id="ARBA00022692"/>
    </source>
</evidence>
<dbReference type="InterPro" id="IPR000515">
    <property type="entry name" value="MetI-like"/>
</dbReference>
<dbReference type="PANTHER" id="PTHR42929:SF1">
    <property type="entry name" value="INNER MEMBRANE ABC TRANSPORTER PERMEASE PROTEIN YDCU-RELATED"/>
    <property type="match status" value="1"/>
</dbReference>
<keyword evidence="11" id="KW-1185">Reference proteome</keyword>
<name>A0A9W6L3J1_9PSEU</name>
<feature type="domain" description="ABC transmembrane type-1" evidence="9">
    <location>
        <begin position="77"/>
        <end position="291"/>
    </location>
</feature>
<dbReference type="AlphaFoldDB" id="A0A9W6L3J1"/>
<evidence type="ECO:0000313" key="11">
    <source>
        <dbReference type="Proteomes" id="UP001143463"/>
    </source>
</evidence>
<feature type="transmembrane region" description="Helical" evidence="8">
    <location>
        <begin position="123"/>
        <end position="148"/>
    </location>
</feature>
<dbReference type="RefSeq" id="WP_051737078.1">
    <property type="nucleotide sequence ID" value="NZ_BAAAUZ010000006.1"/>
</dbReference>
<evidence type="ECO:0000256" key="3">
    <source>
        <dbReference type="ARBA" id="ARBA00022448"/>
    </source>
</evidence>
<keyword evidence="3 8" id="KW-0813">Transport</keyword>
<dbReference type="GO" id="GO:0055085">
    <property type="term" value="P:transmembrane transport"/>
    <property type="evidence" value="ECO:0007669"/>
    <property type="project" value="InterPro"/>
</dbReference>
<dbReference type="SUPFAM" id="SSF161098">
    <property type="entry name" value="MetI-like"/>
    <property type="match status" value="1"/>
</dbReference>
<comment type="subcellular location">
    <subcellularLocation>
        <location evidence="1 8">Cell membrane</location>
        <topology evidence="1 8">Multi-pass membrane protein</topology>
    </subcellularLocation>
</comment>
<feature type="transmembrane region" description="Helical" evidence="8">
    <location>
        <begin position="81"/>
        <end position="103"/>
    </location>
</feature>
<evidence type="ECO:0000256" key="2">
    <source>
        <dbReference type="ARBA" id="ARBA00007069"/>
    </source>
</evidence>
<accession>A0A9W6L3J1</accession>
<comment type="similarity">
    <text evidence="2">Belongs to the binding-protein-dependent transport system permease family. CysTW subfamily.</text>
</comment>
<reference evidence="10" key="2">
    <citation type="submission" date="2023-01" db="EMBL/GenBank/DDBJ databases">
        <authorList>
            <person name="Sun Q."/>
            <person name="Evtushenko L."/>
        </authorList>
    </citation>
    <scope>NUCLEOTIDE SEQUENCE</scope>
    <source>
        <strain evidence="10">VKM Ac-1069</strain>
    </source>
</reference>
<evidence type="ECO:0000256" key="6">
    <source>
        <dbReference type="ARBA" id="ARBA00022989"/>
    </source>
</evidence>
<evidence type="ECO:0000256" key="4">
    <source>
        <dbReference type="ARBA" id="ARBA00022475"/>
    </source>
</evidence>
<organism evidence="10 11">
    <name type="scientific">Pseudonocardia halophobica</name>
    <dbReference type="NCBI Taxonomy" id="29401"/>
    <lineage>
        <taxon>Bacteria</taxon>
        <taxon>Bacillati</taxon>
        <taxon>Actinomycetota</taxon>
        <taxon>Actinomycetes</taxon>
        <taxon>Pseudonocardiales</taxon>
        <taxon>Pseudonocardiaceae</taxon>
        <taxon>Pseudonocardia</taxon>
    </lineage>
</organism>
<keyword evidence="4" id="KW-1003">Cell membrane</keyword>
<comment type="caution">
    <text evidence="10">The sequence shown here is derived from an EMBL/GenBank/DDBJ whole genome shotgun (WGS) entry which is preliminary data.</text>
</comment>
<feature type="transmembrane region" description="Helical" evidence="8">
    <location>
        <begin position="169"/>
        <end position="188"/>
    </location>
</feature>
<dbReference type="Proteomes" id="UP001143463">
    <property type="component" value="Unassembled WGS sequence"/>
</dbReference>
<feature type="transmembrane region" description="Helical" evidence="8">
    <location>
        <begin position="208"/>
        <end position="230"/>
    </location>
</feature>
<feature type="transmembrane region" description="Helical" evidence="8">
    <location>
        <begin position="271"/>
        <end position="292"/>
    </location>
</feature>
<gene>
    <name evidence="10" type="ORF">GCM10017577_41640</name>
</gene>
<dbReference type="EMBL" id="BSFQ01000018">
    <property type="protein sequence ID" value="GLL13021.1"/>
    <property type="molecule type" value="Genomic_DNA"/>
</dbReference>
<evidence type="ECO:0000259" key="9">
    <source>
        <dbReference type="PROSITE" id="PS50928"/>
    </source>
</evidence>
<keyword evidence="6 8" id="KW-1133">Transmembrane helix</keyword>
<keyword evidence="7 8" id="KW-0472">Membrane</keyword>